<comment type="similarity">
    <text evidence="1">Belongs to the peptidase S28 family.</text>
</comment>
<keyword evidence="3" id="KW-0732">Signal</keyword>
<evidence type="ECO:0000313" key="7">
    <source>
        <dbReference type="Proteomes" id="UP000504638"/>
    </source>
</evidence>
<evidence type="ECO:0000313" key="8">
    <source>
        <dbReference type="RefSeq" id="XP_033530492.1"/>
    </source>
</evidence>
<dbReference type="GO" id="GO:0008239">
    <property type="term" value="F:dipeptidyl-peptidase activity"/>
    <property type="evidence" value="ECO:0007669"/>
    <property type="project" value="TreeGrafter"/>
</dbReference>
<evidence type="ECO:0000256" key="3">
    <source>
        <dbReference type="ARBA" id="ARBA00022729"/>
    </source>
</evidence>
<name>A0A6G1FT66_9PEZI</name>
<keyword evidence="5" id="KW-0325">Glycoprotein</keyword>
<dbReference type="PANTHER" id="PTHR11010">
    <property type="entry name" value="PROTEASE S28 PRO-X CARBOXYPEPTIDASE-RELATED"/>
    <property type="match status" value="1"/>
</dbReference>
<dbReference type="GeneID" id="54418869"/>
<dbReference type="InterPro" id="IPR029058">
    <property type="entry name" value="AB_hydrolase_fold"/>
</dbReference>
<dbReference type="InterPro" id="IPR008758">
    <property type="entry name" value="Peptidase_S28"/>
</dbReference>
<dbReference type="AlphaFoldDB" id="A0A6G1FT66"/>
<sequence length="543" mass="60478">MRLTEIVAVGLQVAGTVAQLGPRRSLPWLQKDSSLRLHKRDAPDPSDLYPAHTLSVPVDHFHNSSLYEPHSSETFPLRYWFDTTYYKPGGPVIVLSAGETSGTGRLPYLQKGIVAQLSKVTGGIGVILEHRYYGESFPVPDLSTENLRFLTTEQALADTAYFAEHVQFPGIEEKVNPPYKPWIAYGGSYAGGFVAILRVLYPDTFWGAIASSGVTAAIYDYWEYHEPIRKYGPKDCIANAVDFVKVIDHVLLGSDEPAKQELKKIFGMSGIEHSGDFATVLAYGVWGWQGRNWDPAINDGSFAEYCGNVTADSILYPDTASLKPAVAKLASSADVSPKIVTPLLNLIGYTQISTLAPCASSERTQEQCFGTYNSTYYAQDSLDDDWRAWPYQYCTQWGYIQTGSGVPEHIPPLVSRTLDLEYLTIVCREAFGITGPPDVDAINKYGGYEIAAERLAFVDGEADPWRPVTPGADGAPWRENTLERPWWKIPGGVHHWDENGVFKNETGPGVPSKDVRWSQEYEAKFVKEWIWEWKGCCKKEGWC</sequence>
<evidence type="ECO:0000256" key="5">
    <source>
        <dbReference type="ARBA" id="ARBA00023180"/>
    </source>
</evidence>
<dbReference type="GO" id="GO:0070008">
    <property type="term" value="F:serine-type exopeptidase activity"/>
    <property type="evidence" value="ECO:0007669"/>
    <property type="project" value="InterPro"/>
</dbReference>
<evidence type="ECO:0008006" key="9">
    <source>
        <dbReference type="Google" id="ProtNLM"/>
    </source>
</evidence>
<dbReference type="PANTHER" id="PTHR11010:SF117">
    <property type="entry name" value="SERINE PROTEASE 16"/>
    <property type="match status" value="1"/>
</dbReference>
<dbReference type="RefSeq" id="XP_033530492.1">
    <property type="nucleotide sequence ID" value="XM_033678299.1"/>
</dbReference>
<evidence type="ECO:0000313" key="6">
    <source>
        <dbReference type="EMBL" id="KAF1808861.1"/>
    </source>
</evidence>
<evidence type="ECO:0000256" key="2">
    <source>
        <dbReference type="ARBA" id="ARBA00022670"/>
    </source>
</evidence>
<reference evidence="8" key="2">
    <citation type="submission" date="2020-04" db="EMBL/GenBank/DDBJ databases">
        <authorList>
            <consortium name="NCBI Genome Project"/>
        </authorList>
    </citation>
    <scope>NUCLEOTIDE SEQUENCE</scope>
    <source>
        <strain evidence="8">CBS 781.70</strain>
    </source>
</reference>
<organism evidence="6">
    <name type="scientific">Eremomyces bilateralis CBS 781.70</name>
    <dbReference type="NCBI Taxonomy" id="1392243"/>
    <lineage>
        <taxon>Eukaryota</taxon>
        <taxon>Fungi</taxon>
        <taxon>Dikarya</taxon>
        <taxon>Ascomycota</taxon>
        <taxon>Pezizomycotina</taxon>
        <taxon>Dothideomycetes</taxon>
        <taxon>Dothideomycetes incertae sedis</taxon>
        <taxon>Eremomycetales</taxon>
        <taxon>Eremomycetaceae</taxon>
        <taxon>Eremomyces</taxon>
    </lineage>
</organism>
<evidence type="ECO:0000256" key="4">
    <source>
        <dbReference type="ARBA" id="ARBA00022801"/>
    </source>
</evidence>
<dbReference type="GO" id="GO:0006508">
    <property type="term" value="P:proteolysis"/>
    <property type="evidence" value="ECO:0007669"/>
    <property type="project" value="UniProtKB-KW"/>
</dbReference>
<accession>A0A6G1FT66</accession>
<reference evidence="8" key="3">
    <citation type="submission" date="2025-04" db="UniProtKB">
        <authorList>
            <consortium name="RefSeq"/>
        </authorList>
    </citation>
    <scope>IDENTIFICATION</scope>
    <source>
        <strain evidence="8">CBS 781.70</strain>
    </source>
</reference>
<keyword evidence="7" id="KW-1185">Reference proteome</keyword>
<dbReference type="SUPFAM" id="SSF53474">
    <property type="entry name" value="alpha/beta-Hydrolases"/>
    <property type="match status" value="1"/>
</dbReference>
<dbReference type="Proteomes" id="UP000504638">
    <property type="component" value="Unplaced"/>
</dbReference>
<keyword evidence="2" id="KW-0645">Protease</keyword>
<protein>
    <recommendedName>
        <fullName evidence="9">Extracelular serine carboxypeptidase</fullName>
    </recommendedName>
</protein>
<gene>
    <name evidence="6 8" type="ORF">P152DRAFT_452514</name>
</gene>
<reference evidence="6 8" key="1">
    <citation type="submission" date="2020-01" db="EMBL/GenBank/DDBJ databases">
        <authorList>
            <consortium name="DOE Joint Genome Institute"/>
            <person name="Haridas S."/>
            <person name="Albert R."/>
            <person name="Binder M."/>
            <person name="Bloem J."/>
            <person name="Labutti K."/>
            <person name="Salamov A."/>
            <person name="Andreopoulos B."/>
            <person name="Baker S.E."/>
            <person name="Barry K."/>
            <person name="Bills G."/>
            <person name="Bluhm B.H."/>
            <person name="Cannon C."/>
            <person name="Castanera R."/>
            <person name="Culley D.E."/>
            <person name="Daum C."/>
            <person name="Ezra D."/>
            <person name="Gonzalez J.B."/>
            <person name="Henrissat B."/>
            <person name="Kuo A."/>
            <person name="Liang C."/>
            <person name="Lipzen A."/>
            <person name="Lutzoni F."/>
            <person name="Magnuson J."/>
            <person name="Mondo S."/>
            <person name="Nolan M."/>
            <person name="Ohm R."/>
            <person name="Pangilinan J."/>
            <person name="Park H.-J."/>
            <person name="Ramirez L."/>
            <person name="Alfaro M."/>
            <person name="Sun H."/>
            <person name="Tritt A."/>
            <person name="Yoshinaga Y."/>
            <person name="Zwiers L.-H."/>
            <person name="Turgeon B.G."/>
            <person name="Goodwin S.B."/>
            <person name="Spatafora J.W."/>
            <person name="Crous P.W."/>
            <person name="Grigoriev I.V."/>
        </authorList>
    </citation>
    <scope>NUCLEOTIDE SEQUENCE</scope>
    <source>
        <strain evidence="6 8">CBS 781.70</strain>
    </source>
</reference>
<keyword evidence="4" id="KW-0378">Hydrolase</keyword>
<dbReference type="FunFam" id="3.40.50.1820:FF:000251">
    <property type="entry name" value="Extracelular serine carboxypeptidase, putative"/>
    <property type="match status" value="1"/>
</dbReference>
<evidence type="ECO:0000256" key="1">
    <source>
        <dbReference type="ARBA" id="ARBA00011079"/>
    </source>
</evidence>
<dbReference type="OrthoDB" id="1735038at2759"/>
<proteinExistence type="inferred from homology"/>
<dbReference type="Gene3D" id="3.40.50.1820">
    <property type="entry name" value="alpha/beta hydrolase"/>
    <property type="match status" value="2"/>
</dbReference>
<dbReference type="Pfam" id="PF05577">
    <property type="entry name" value="Peptidase_S28"/>
    <property type="match status" value="2"/>
</dbReference>
<dbReference type="EMBL" id="ML975178">
    <property type="protein sequence ID" value="KAF1808861.1"/>
    <property type="molecule type" value="Genomic_DNA"/>
</dbReference>